<evidence type="ECO:0000313" key="4">
    <source>
        <dbReference type="Proteomes" id="UP000567179"/>
    </source>
</evidence>
<protein>
    <recommendedName>
        <fullName evidence="2">DUF7918 domain-containing protein</fullName>
    </recommendedName>
</protein>
<dbReference type="AlphaFoldDB" id="A0A8H5BNU7"/>
<name>A0A8H5BNU7_9AGAR</name>
<feature type="region of interest" description="Disordered" evidence="1">
    <location>
        <begin position="1000"/>
        <end position="1024"/>
    </location>
</feature>
<feature type="compositionally biased region" description="Basic and acidic residues" evidence="1">
    <location>
        <begin position="959"/>
        <end position="978"/>
    </location>
</feature>
<feature type="compositionally biased region" description="Basic and acidic residues" evidence="1">
    <location>
        <begin position="133"/>
        <end position="148"/>
    </location>
</feature>
<reference evidence="3 4" key="1">
    <citation type="journal article" date="2020" name="ISME J.">
        <title>Uncovering the hidden diversity of litter-decomposition mechanisms in mushroom-forming fungi.</title>
        <authorList>
            <person name="Floudas D."/>
            <person name="Bentzer J."/>
            <person name="Ahren D."/>
            <person name="Johansson T."/>
            <person name="Persson P."/>
            <person name="Tunlid A."/>
        </authorList>
    </citation>
    <scope>NUCLEOTIDE SEQUENCE [LARGE SCALE GENOMIC DNA]</scope>
    <source>
        <strain evidence="3 4">CBS 101986</strain>
    </source>
</reference>
<evidence type="ECO:0000256" key="1">
    <source>
        <dbReference type="SAM" id="MobiDB-lite"/>
    </source>
</evidence>
<dbReference type="Proteomes" id="UP000567179">
    <property type="component" value="Unassembled WGS sequence"/>
</dbReference>
<proteinExistence type="predicted"/>
<keyword evidence="4" id="KW-1185">Reference proteome</keyword>
<evidence type="ECO:0000259" key="2">
    <source>
        <dbReference type="Pfam" id="PF25534"/>
    </source>
</evidence>
<dbReference type="EMBL" id="JAACJJ010000014">
    <property type="protein sequence ID" value="KAF5326670.1"/>
    <property type="molecule type" value="Genomic_DNA"/>
</dbReference>
<dbReference type="InterPro" id="IPR057678">
    <property type="entry name" value="DUF7918"/>
</dbReference>
<dbReference type="Pfam" id="PF25534">
    <property type="entry name" value="DUF7918"/>
    <property type="match status" value="1"/>
</dbReference>
<feature type="compositionally biased region" description="Low complexity" evidence="1">
    <location>
        <begin position="111"/>
        <end position="122"/>
    </location>
</feature>
<feature type="compositionally biased region" description="Basic and acidic residues" evidence="1">
    <location>
        <begin position="1007"/>
        <end position="1024"/>
    </location>
</feature>
<feature type="region of interest" description="Disordered" evidence="1">
    <location>
        <begin position="106"/>
        <end position="152"/>
    </location>
</feature>
<dbReference type="PANTHER" id="PTHR36223">
    <property type="entry name" value="BETA-LACTAMASE-TYPE TRANSPEPTIDASE FOLD DOMAIN CONTAINING PROTEIN"/>
    <property type="match status" value="1"/>
</dbReference>
<comment type="caution">
    <text evidence="3">The sequence shown here is derived from an EMBL/GenBank/DDBJ whole genome shotgun (WGS) entry which is preliminary data.</text>
</comment>
<dbReference type="OrthoDB" id="2734547at2759"/>
<gene>
    <name evidence="3" type="ORF">D9619_004000</name>
</gene>
<dbReference type="PANTHER" id="PTHR36223:SF1">
    <property type="entry name" value="TRANSCRIPTION ELONGATION FACTOR EAF N-TERMINAL DOMAIN-CONTAINING PROTEIN"/>
    <property type="match status" value="1"/>
</dbReference>
<evidence type="ECO:0000313" key="3">
    <source>
        <dbReference type="EMBL" id="KAF5326670.1"/>
    </source>
</evidence>
<accession>A0A8H5BNU7</accession>
<feature type="region of interest" description="Disordered" evidence="1">
    <location>
        <begin position="851"/>
        <end position="912"/>
    </location>
</feature>
<organism evidence="3 4">
    <name type="scientific">Psilocybe cf. subviscida</name>
    <dbReference type="NCBI Taxonomy" id="2480587"/>
    <lineage>
        <taxon>Eukaryota</taxon>
        <taxon>Fungi</taxon>
        <taxon>Dikarya</taxon>
        <taxon>Basidiomycota</taxon>
        <taxon>Agaricomycotina</taxon>
        <taxon>Agaricomycetes</taxon>
        <taxon>Agaricomycetidae</taxon>
        <taxon>Agaricales</taxon>
        <taxon>Agaricineae</taxon>
        <taxon>Strophariaceae</taxon>
        <taxon>Psilocybe</taxon>
    </lineage>
</organism>
<feature type="compositionally biased region" description="Polar residues" evidence="1">
    <location>
        <begin position="866"/>
        <end position="878"/>
    </location>
</feature>
<sequence>MTSTTYMESRHPKTPSPRLPWELTDTIIDFLYADATYDASSAQALSACSTVCSQFLLRSRFHAFATVQLWPWRAQRFFELVASPGCTFARVMRRIEVDDRARRLGGRMVTRGSSSSRIRTLGGRSGSGSGKRSSVERSGSRSRAKAEDGQQEGDTDYMRFVDIMALAQHHLPLLNISLTSLSISNVDWTALRATQTALLRTHVATAFPSLRALELHGATFHDMREFGRVVEVFEQLGKMRAKGTVFLKYPEHVMEGAQDIVLGRPGVLKTVDLGRDPSILGDGLEVPAVLASVVDGLVELTVRGLRKAHAAHVQSVFCEKGKALKSVHLSAAEDPDAILSALDLSTLSSLRTLAIHGLQPASLASSALPALLKRVEASFFDTIELGLCLDGLSVLPQLDCSALQKVLLEHQFFGLSTVRIVVDRDAVSGEQSVEGWIMVALPQLQGVMEIPPMLWCPTRRSLRLLLVENILRVRCTFSIFFIIVSLRSPAEPSLPPLRAIFRKAAHAIGGHFLKHTQIGQPHAVYKRCSEPQICESSCRHTGGLRAPRPLQLVHPVEKEKFAEVVDLDAYVNVVADAEVEKQYWDWHAERHMAIHAVALYLVDEVPFLTVNFEAWIGVDGRKLECHAVDIDRYAKETSCWVASEEDKTFSVFLRIDDPKYHCHAKLTLDGKMSSTYLHKRERQTPLEFRDLSTSKSTRRAFKFAPLDVTGATDTFFNIFILRVSDRGADDPQCMEAGLQDASARIGEVKLEIRRISGLKYITQQASSIEHGDSDAESIPNGVKVHESSLKASLVPHQISLGEKIQVVSKAGHKKHIYTKKEVVATFVFRYRPLRVLVDAGIVHHNVVPSSGIISDRHANDAPEPGTSRTGISQPSLERSSSPPPGPTQTTNHDPGARNALAENGAADEDSDSDIYVRSDIESQIAANALSPRPLGMGTDGGSGVNSELKRNPINNASVEYHKGGASESIKDETDDDKKEVDLLSEPDDQERELMAQLEKYRAQKRKGREDVAASRKKIKAEPDQKFYFTPGEVIDLT</sequence>
<feature type="domain" description="DUF7918" evidence="2">
    <location>
        <begin position="737"/>
        <end position="842"/>
    </location>
</feature>
<feature type="region of interest" description="Disordered" evidence="1">
    <location>
        <begin position="928"/>
        <end position="978"/>
    </location>
</feature>